<keyword evidence="2" id="KW-1185">Reference proteome</keyword>
<proteinExistence type="predicted"/>
<reference evidence="1" key="1">
    <citation type="submission" date="2022-03" db="EMBL/GenBank/DDBJ databases">
        <title>A functionally conserved STORR gene fusion in Papaver species that diverged 16.8 million years ago.</title>
        <authorList>
            <person name="Catania T."/>
        </authorList>
    </citation>
    <scope>NUCLEOTIDE SEQUENCE</scope>
    <source>
        <strain evidence="1">S-191538</strain>
    </source>
</reference>
<sequence>MEDAALRSLLRQSSTLKKPKSPSTCKAFFKMFKLFPLLSSGCKMVALLGRPRKALLTNSATTGTFYGYRNGRVILAIQDDPKCFPNFVIELPLLTNALHKEMASGLVRIALESETRTSKRKLLEEYVWAVYCNGKKTGYSIRRKQTYDDEIHVMQLLRGVSMGAGVLPAGPNEKETLIDGELTYLRARFERVVGSKDAEAFYMINPDGTSGPDLCIFFVRQ</sequence>
<gene>
    <name evidence="1" type="ORF">MKW94_020799</name>
</gene>
<name>A0AA42AUM3_PAPNU</name>
<dbReference type="EMBL" id="JAJJMA010220229">
    <property type="protein sequence ID" value="MCL7041115.1"/>
    <property type="molecule type" value="Genomic_DNA"/>
</dbReference>
<dbReference type="Proteomes" id="UP001177140">
    <property type="component" value="Unassembled WGS sequence"/>
</dbReference>
<dbReference type="AlphaFoldDB" id="A0AA42AUM3"/>
<evidence type="ECO:0008006" key="3">
    <source>
        <dbReference type="Google" id="ProtNLM"/>
    </source>
</evidence>
<dbReference type="NCBIfam" id="TIGR01570">
    <property type="entry name" value="A_thal_3588"/>
    <property type="match status" value="1"/>
</dbReference>
<dbReference type="GO" id="GO:0010274">
    <property type="term" value="P:hydrotropism"/>
    <property type="evidence" value="ECO:0007669"/>
    <property type="project" value="InterPro"/>
</dbReference>
<comment type="caution">
    <text evidence="1">The sequence shown here is derived from an EMBL/GenBank/DDBJ whole genome shotgun (WGS) entry which is preliminary data.</text>
</comment>
<dbReference type="PANTHER" id="PTHR31696:SF3">
    <property type="entry name" value="OS09G0463600 PROTEIN"/>
    <property type="match status" value="1"/>
</dbReference>
<dbReference type="Pfam" id="PF04759">
    <property type="entry name" value="DUF617"/>
    <property type="match status" value="1"/>
</dbReference>
<dbReference type="InterPro" id="IPR006460">
    <property type="entry name" value="MIZ1-like_pln"/>
</dbReference>
<organism evidence="1 2">
    <name type="scientific">Papaver nudicaule</name>
    <name type="common">Iceland poppy</name>
    <dbReference type="NCBI Taxonomy" id="74823"/>
    <lineage>
        <taxon>Eukaryota</taxon>
        <taxon>Viridiplantae</taxon>
        <taxon>Streptophyta</taxon>
        <taxon>Embryophyta</taxon>
        <taxon>Tracheophyta</taxon>
        <taxon>Spermatophyta</taxon>
        <taxon>Magnoliopsida</taxon>
        <taxon>Ranunculales</taxon>
        <taxon>Papaveraceae</taxon>
        <taxon>Papaveroideae</taxon>
        <taxon>Papaver</taxon>
    </lineage>
</organism>
<dbReference type="PANTHER" id="PTHR31696">
    <property type="entry name" value="PROTEIN MIZU-KUSSEI 1"/>
    <property type="match status" value="1"/>
</dbReference>
<protein>
    <recommendedName>
        <fullName evidence="3">Protein MIZU-KUSSEI 1</fullName>
    </recommendedName>
</protein>
<evidence type="ECO:0000313" key="2">
    <source>
        <dbReference type="Proteomes" id="UP001177140"/>
    </source>
</evidence>
<evidence type="ECO:0000313" key="1">
    <source>
        <dbReference type="EMBL" id="MCL7041115.1"/>
    </source>
</evidence>
<accession>A0AA42AUM3</accession>